<sequence>MDALDGLPDENACPSLVSSRPKLSLARPWVLECRLGRGKRTPVWSVRSSGRGSAEDPIGTHAGRLGQYDRLVKDDPSDNFQLHMNQMDARGKYKNACRTVRMVRRMRMHNVELVGEDKLRYGQFGRLVMVPAEAPIEMHAGRIDQSDRYGRMNEPQSNCSERPDLHDGRLQWTDPRTRAHQFRHSTRCVVRVVGPPKHRAFLGLYQNNFRTGHKDNPCYATSTGLFRLCDRVDMGGHAATVGFSRLRSKVDVGGTLDYQWQEASLED</sequence>
<reference evidence="2 3" key="1">
    <citation type="submission" date="2021-03" db="EMBL/GenBank/DDBJ databases">
        <authorList>
            <person name="King G.J."/>
            <person name="Bancroft I."/>
            <person name="Baten A."/>
            <person name="Bloomfield J."/>
            <person name="Borpatragohain P."/>
            <person name="He Z."/>
            <person name="Irish N."/>
            <person name="Irwin J."/>
            <person name="Liu K."/>
            <person name="Mauleon R.P."/>
            <person name="Moore J."/>
            <person name="Morris R."/>
            <person name="Ostergaard L."/>
            <person name="Wang B."/>
            <person name="Wells R."/>
        </authorList>
    </citation>
    <scope>NUCLEOTIDE SEQUENCE [LARGE SCALE GENOMIC DNA]</scope>
    <source>
        <strain evidence="2">R-o-18</strain>
        <tissue evidence="2">Leaf</tissue>
    </source>
</reference>
<proteinExistence type="predicted"/>
<dbReference type="Proteomes" id="UP000823674">
    <property type="component" value="Chromosome A06"/>
</dbReference>
<keyword evidence="3" id="KW-1185">Reference proteome</keyword>
<gene>
    <name evidence="2" type="primary">A06g505200.1_BraROA</name>
    <name evidence="2" type="ORF">IGI04_023383</name>
</gene>
<evidence type="ECO:0000313" key="2">
    <source>
        <dbReference type="EMBL" id="KAG5393420.1"/>
    </source>
</evidence>
<feature type="region of interest" description="Disordered" evidence="1">
    <location>
        <begin position="148"/>
        <end position="167"/>
    </location>
</feature>
<comment type="caution">
    <text evidence="2">The sequence shown here is derived from an EMBL/GenBank/DDBJ whole genome shotgun (WGS) entry which is preliminary data.</text>
</comment>
<organism evidence="2 3">
    <name type="scientific">Brassica rapa subsp. trilocularis</name>
    <dbReference type="NCBI Taxonomy" id="1813537"/>
    <lineage>
        <taxon>Eukaryota</taxon>
        <taxon>Viridiplantae</taxon>
        <taxon>Streptophyta</taxon>
        <taxon>Embryophyta</taxon>
        <taxon>Tracheophyta</taxon>
        <taxon>Spermatophyta</taxon>
        <taxon>Magnoliopsida</taxon>
        <taxon>eudicotyledons</taxon>
        <taxon>Gunneridae</taxon>
        <taxon>Pentapetalae</taxon>
        <taxon>rosids</taxon>
        <taxon>malvids</taxon>
        <taxon>Brassicales</taxon>
        <taxon>Brassicaceae</taxon>
        <taxon>Brassiceae</taxon>
        <taxon>Brassica</taxon>
    </lineage>
</organism>
<dbReference type="EMBL" id="JADBGQ010000006">
    <property type="protein sequence ID" value="KAG5393420.1"/>
    <property type="molecule type" value="Genomic_DNA"/>
</dbReference>
<protein>
    <submittedName>
        <fullName evidence="2">Uncharacterized protein</fullName>
    </submittedName>
</protein>
<accession>A0ABQ7M3P4</accession>
<evidence type="ECO:0000256" key="1">
    <source>
        <dbReference type="SAM" id="MobiDB-lite"/>
    </source>
</evidence>
<evidence type="ECO:0000313" key="3">
    <source>
        <dbReference type="Proteomes" id="UP000823674"/>
    </source>
</evidence>
<name>A0ABQ7M3P4_BRACM</name>